<organism evidence="2 3">
    <name type="scientific">Ictalurus punctatus</name>
    <name type="common">Channel catfish</name>
    <name type="synonym">Silurus punctatus</name>
    <dbReference type="NCBI Taxonomy" id="7998"/>
    <lineage>
        <taxon>Eukaryota</taxon>
        <taxon>Metazoa</taxon>
        <taxon>Chordata</taxon>
        <taxon>Craniata</taxon>
        <taxon>Vertebrata</taxon>
        <taxon>Euteleostomi</taxon>
        <taxon>Actinopterygii</taxon>
        <taxon>Neopterygii</taxon>
        <taxon>Teleostei</taxon>
        <taxon>Ostariophysi</taxon>
        <taxon>Siluriformes</taxon>
        <taxon>Ictaluridae</taxon>
        <taxon>Ictalurus</taxon>
    </lineage>
</organism>
<evidence type="ECO:0000256" key="1">
    <source>
        <dbReference type="SAM" id="MobiDB-lite"/>
    </source>
</evidence>
<feature type="compositionally biased region" description="Basic and acidic residues" evidence="1">
    <location>
        <begin position="223"/>
        <end position="232"/>
    </location>
</feature>
<reference evidence="2" key="1">
    <citation type="journal article" date="2016" name="Nat. Commun.">
        <title>The channel catfish genome sequence provides insights into the evolution of scale formation in teleosts.</title>
        <authorList>
            <person name="Liu Z."/>
            <person name="Liu S."/>
            <person name="Yao J."/>
            <person name="Bao L."/>
            <person name="Zhang J."/>
            <person name="Li Y."/>
            <person name="Jiang C."/>
            <person name="Sun L."/>
            <person name="Wang R."/>
            <person name="Zhang Y."/>
            <person name="Zhou T."/>
            <person name="Zeng Q."/>
            <person name="Fu Q."/>
            <person name="Gao S."/>
            <person name="Li N."/>
            <person name="Koren S."/>
            <person name="Jiang Y."/>
            <person name="Zimin A."/>
            <person name="Xu P."/>
            <person name="Phillippy A.M."/>
            <person name="Geng X."/>
            <person name="Song L."/>
            <person name="Sun F."/>
            <person name="Li C."/>
            <person name="Wang X."/>
            <person name="Chen A."/>
            <person name="Jin Y."/>
            <person name="Yuan Z."/>
            <person name="Yang Y."/>
            <person name="Tan S."/>
            <person name="Peatman E."/>
            <person name="Lu J."/>
            <person name="Qin Z."/>
            <person name="Dunham R."/>
            <person name="Li Z."/>
            <person name="Sonstegard T."/>
            <person name="Feng J."/>
            <person name="Danzmann R.G."/>
            <person name="Schroeder S."/>
            <person name="Scheffler B."/>
            <person name="Duke M.V."/>
            <person name="Ballard L."/>
            <person name="Kucuktas H."/>
            <person name="Kaltenboeck L."/>
            <person name="Liu H."/>
            <person name="Armbruster J."/>
            <person name="Xie Y."/>
            <person name="Kirby M.L."/>
            <person name="Tian Y."/>
            <person name="Flanagan M.E."/>
            <person name="Mu W."/>
            <person name="Waldbieser G.C."/>
        </authorList>
    </citation>
    <scope>NUCLEOTIDE SEQUENCE [LARGE SCALE GENOMIC DNA]</scope>
    <source>
        <strain evidence="2">SDA103</strain>
    </source>
</reference>
<name>A0A9F7R6P3_ICTPU</name>
<dbReference type="OrthoDB" id="10072226at2759"/>
<accession>A0A9F7R6P3</accession>
<evidence type="ECO:0000313" key="3">
    <source>
        <dbReference type="RefSeq" id="XP_053531103.1"/>
    </source>
</evidence>
<dbReference type="GeneID" id="128629035"/>
<evidence type="ECO:0000313" key="2">
    <source>
        <dbReference type="Proteomes" id="UP000221080"/>
    </source>
</evidence>
<dbReference type="RefSeq" id="XP_053531103.1">
    <property type="nucleotide sequence ID" value="XM_053675128.1"/>
</dbReference>
<gene>
    <name evidence="3" type="primary">LOC128629035</name>
</gene>
<dbReference type="AlphaFoldDB" id="A0A9F7R6P3"/>
<feature type="region of interest" description="Disordered" evidence="1">
    <location>
        <begin position="25"/>
        <end position="232"/>
    </location>
</feature>
<feature type="compositionally biased region" description="Polar residues" evidence="1">
    <location>
        <begin position="31"/>
        <end position="97"/>
    </location>
</feature>
<dbReference type="Proteomes" id="UP000221080">
    <property type="component" value="Chromosome 24"/>
</dbReference>
<sequence>MASGVYRGMENRWRRFCWRWESRDNTDTRARTSSNTDTRARTSSNTDTRARTSSNTDTRARTSSNTDTRARTSGNTDTRARTSSNTDTRARTSSNTDTRARTSRNTDTRARTSRNTDTTDSFHFKPYTAITGGDSDPTQPQQKKLQDKNIEKNKTKPEIIREERDKVGESSEQAQRNVEMLEDLGPECSEGAAGEEPPQTWRRKESPQNNQGLKTGDSPLGFSDREQNSCFP</sequence>
<keyword evidence="2" id="KW-1185">Reference proteome</keyword>
<proteinExistence type="predicted"/>
<reference evidence="3" key="2">
    <citation type="submission" date="2025-08" db="UniProtKB">
        <authorList>
            <consortium name="RefSeq"/>
        </authorList>
    </citation>
    <scope>IDENTIFICATION</scope>
    <source>
        <tissue evidence="3">Blood</tissue>
    </source>
</reference>
<dbReference type="KEGG" id="ipu:128629035"/>
<feature type="compositionally biased region" description="Basic and acidic residues" evidence="1">
    <location>
        <begin position="98"/>
        <end position="110"/>
    </location>
</feature>
<feature type="compositionally biased region" description="Basic and acidic residues" evidence="1">
    <location>
        <begin position="144"/>
        <end position="169"/>
    </location>
</feature>
<protein>
    <submittedName>
        <fullName evidence="3">Uncharacterized protein LOC128629035 isoform X1</fullName>
    </submittedName>
</protein>